<name>A0A8S1GYC2_9PELO</name>
<reference evidence="4" key="1">
    <citation type="submission" date="2020-10" db="EMBL/GenBank/DDBJ databases">
        <authorList>
            <person name="Kikuchi T."/>
        </authorList>
    </citation>
    <scope>NUCLEOTIDE SEQUENCE</scope>
    <source>
        <strain evidence="4">NKZ352</strain>
    </source>
</reference>
<dbReference type="Proteomes" id="UP000835052">
    <property type="component" value="Unassembled WGS sequence"/>
</dbReference>
<feature type="compositionally biased region" description="Basic and acidic residues" evidence="2">
    <location>
        <begin position="339"/>
        <end position="349"/>
    </location>
</feature>
<dbReference type="InterPro" id="IPR000938">
    <property type="entry name" value="CAP-Gly_domain"/>
</dbReference>
<feature type="coiled-coil region" evidence="1">
    <location>
        <begin position="612"/>
        <end position="776"/>
    </location>
</feature>
<evidence type="ECO:0000256" key="2">
    <source>
        <dbReference type="SAM" id="MobiDB-lite"/>
    </source>
</evidence>
<feature type="compositionally biased region" description="Polar residues" evidence="2">
    <location>
        <begin position="500"/>
        <end position="509"/>
    </location>
</feature>
<dbReference type="InterPro" id="IPR028750">
    <property type="entry name" value="CEP350/CC187"/>
</dbReference>
<comment type="caution">
    <text evidence="4">The sequence shown here is derived from an EMBL/GenBank/DDBJ whole genome shotgun (WGS) entry which is preliminary data.</text>
</comment>
<evidence type="ECO:0000256" key="1">
    <source>
        <dbReference type="SAM" id="Coils"/>
    </source>
</evidence>
<evidence type="ECO:0000313" key="4">
    <source>
        <dbReference type="EMBL" id="CAD6187943.1"/>
    </source>
</evidence>
<dbReference type="AlphaFoldDB" id="A0A8S1GYC2"/>
<dbReference type="Gene3D" id="2.30.30.190">
    <property type="entry name" value="CAP Gly-rich-like domain"/>
    <property type="match status" value="1"/>
</dbReference>
<dbReference type="GO" id="GO:0005813">
    <property type="term" value="C:centrosome"/>
    <property type="evidence" value="ECO:0007669"/>
    <property type="project" value="InterPro"/>
</dbReference>
<dbReference type="PROSITE" id="PS50245">
    <property type="entry name" value="CAP_GLY_2"/>
    <property type="match status" value="1"/>
</dbReference>
<dbReference type="SMART" id="SM01052">
    <property type="entry name" value="CAP_GLY"/>
    <property type="match status" value="1"/>
</dbReference>
<feature type="region of interest" description="Disordered" evidence="2">
    <location>
        <begin position="861"/>
        <end position="897"/>
    </location>
</feature>
<dbReference type="InterPro" id="IPR036859">
    <property type="entry name" value="CAP-Gly_dom_sf"/>
</dbReference>
<feature type="compositionally biased region" description="Basic and acidic residues" evidence="2">
    <location>
        <begin position="489"/>
        <end position="498"/>
    </location>
</feature>
<keyword evidence="1" id="KW-0175">Coiled coil</keyword>
<feature type="compositionally biased region" description="Low complexity" evidence="2">
    <location>
        <begin position="378"/>
        <end position="392"/>
    </location>
</feature>
<feature type="region of interest" description="Disordered" evidence="2">
    <location>
        <begin position="147"/>
        <end position="172"/>
    </location>
</feature>
<feature type="compositionally biased region" description="Polar residues" evidence="2">
    <location>
        <begin position="316"/>
        <end position="325"/>
    </location>
</feature>
<protein>
    <recommendedName>
        <fullName evidence="3">CAP-Gly domain-containing protein</fullName>
    </recommendedName>
</protein>
<keyword evidence="5" id="KW-1185">Reference proteome</keyword>
<dbReference type="PANTHER" id="PTHR13958:SF3">
    <property type="entry name" value="CAP-GLY DOMAIN-CONTAINING PROTEIN-RELATED"/>
    <property type="match status" value="1"/>
</dbReference>
<dbReference type="OrthoDB" id="2130750at2759"/>
<proteinExistence type="predicted"/>
<dbReference type="GO" id="GO:0034453">
    <property type="term" value="P:microtubule anchoring"/>
    <property type="evidence" value="ECO:0007669"/>
    <property type="project" value="InterPro"/>
</dbReference>
<dbReference type="SUPFAM" id="SSF74924">
    <property type="entry name" value="Cap-Gly domain"/>
    <property type="match status" value="1"/>
</dbReference>
<feature type="compositionally biased region" description="Low complexity" evidence="2">
    <location>
        <begin position="552"/>
        <end position="565"/>
    </location>
</feature>
<evidence type="ECO:0000259" key="3">
    <source>
        <dbReference type="PROSITE" id="PS50245"/>
    </source>
</evidence>
<dbReference type="PROSITE" id="PS00845">
    <property type="entry name" value="CAP_GLY_1"/>
    <property type="match status" value="1"/>
</dbReference>
<dbReference type="PANTHER" id="PTHR13958">
    <property type="entry name" value="CENTROSOME-ASSOCIATED PROTEIN 350"/>
    <property type="match status" value="1"/>
</dbReference>
<feature type="compositionally biased region" description="Polar residues" evidence="2">
    <location>
        <begin position="863"/>
        <end position="880"/>
    </location>
</feature>
<feature type="compositionally biased region" description="Basic and acidic residues" evidence="2">
    <location>
        <begin position="408"/>
        <end position="421"/>
    </location>
</feature>
<sequence length="970" mass="107584">MHPAPELTFPYGIKCLPTFFSGSIMNKSLLAQAENTTGLVTPRHIGRRVVVGGLGAGILRYVGSVHGKDGVFCGVELFDATGKHDGTFQGVSYFVCEPLHGIFAPLFRVELSDSTTSSADLQAINQNQNRLSRSALPALQLRNPLTATVPLRPSSEAPSKAPSEERVCRPPETDPMQMSIFSDLMDGSTFSNGSWSDVQDSMITSNCTFTNSFLNDDDSDLMSVPMMQSVLNIDREALRREEQLQSSMVLGESRIGVEHLPIIEDDELETPLVEVRPMPSVVFDQKSAATELPSEPVIDKPRSSFHEEDVRHEVSDSISGRSSDTGYHDESDPNIIAVEEAKSLDESKKPSTVNKTKKEAPMATDPETPKTARKPLVKEPVAVVPKFPVKQKVPSKHQLMMEQLKASIEAEKNKPKKEVKSRVSLLPPPQPAAKSQKENEDISMGSDVTNKRTASAPAKQPLKAVNAAQKPSVERPKKERKPLYVAPPPKERTEKKEVAPQTTKPTFVGTSKMAPSKSDTGTENATKGTSKKDFPTSSFAGIGSKLAQRKPSTSSTATTSGSATAVKSRSKSATIDEAKKLTRLRWACSTVDVLALVVAQREKQRDEAFQNLEMTSQKLDDTLNTLVELRKKLSETEKMHNELVLEAQLKQEHLTKNHDGAIERLKQLNEQQLDEKAKEFERTLDDERRRREAEMAAMSSRHQKVVASLDEKIGETEKLAEQLKADKKALQTALANDSDQRNQMLSKEISSLQTALEMKSAEMKELRQKNQQLSLQVDEIPLKELEISKWRHKSNEYKHRLDQKTNCEKALVQQIEDLRRRQAHDEAVRVALNNKLDLMNYHFENGDVSASDANRFSLPSRVQFRSRSSASGPRPTSSTPLDGRMFSSSNSDVDRVDRDVMNRSTLSMYANQVRLPENHGDDIIYAPDEIISSRSGSISQRLSVAIEDDGEPKILNETNSQSDSGIGIIM</sequence>
<organism evidence="4 5">
    <name type="scientific">Caenorhabditis auriculariae</name>
    <dbReference type="NCBI Taxonomy" id="2777116"/>
    <lineage>
        <taxon>Eukaryota</taxon>
        <taxon>Metazoa</taxon>
        <taxon>Ecdysozoa</taxon>
        <taxon>Nematoda</taxon>
        <taxon>Chromadorea</taxon>
        <taxon>Rhabditida</taxon>
        <taxon>Rhabditina</taxon>
        <taxon>Rhabditomorpha</taxon>
        <taxon>Rhabditoidea</taxon>
        <taxon>Rhabditidae</taxon>
        <taxon>Peloderinae</taxon>
        <taxon>Caenorhabditis</taxon>
    </lineage>
</organism>
<feature type="compositionally biased region" description="Basic and acidic residues" evidence="2">
    <location>
        <begin position="162"/>
        <end position="172"/>
    </location>
</feature>
<feature type="compositionally biased region" description="Polar residues" evidence="2">
    <location>
        <begin position="517"/>
        <end position="528"/>
    </location>
</feature>
<feature type="domain" description="CAP-Gly" evidence="3">
    <location>
        <begin position="63"/>
        <end position="105"/>
    </location>
</feature>
<evidence type="ECO:0000313" key="5">
    <source>
        <dbReference type="Proteomes" id="UP000835052"/>
    </source>
</evidence>
<dbReference type="EMBL" id="CAJGYM010000007">
    <property type="protein sequence ID" value="CAD6187943.1"/>
    <property type="molecule type" value="Genomic_DNA"/>
</dbReference>
<dbReference type="GO" id="GO:0008017">
    <property type="term" value="F:microtubule binding"/>
    <property type="evidence" value="ECO:0007669"/>
    <property type="project" value="InterPro"/>
</dbReference>
<gene>
    <name evidence="4" type="ORF">CAUJ_LOCUS3862</name>
</gene>
<feature type="compositionally biased region" description="Basic and acidic residues" evidence="2">
    <location>
        <begin position="297"/>
        <end position="315"/>
    </location>
</feature>
<feature type="region of interest" description="Disordered" evidence="2">
    <location>
        <begin position="287"/>
        <end position="567"/>
    </location>
</feature>
<dbReference type="Pfam" id="PF01302">
    <property type="entry name" value="CAP_GLY"/>
    <property type="match status" value="1"/>
</dbReference>
<accession>A0A8S1GYC2</accession>